<evidence type="ECO:0000313" key="1">
    <source>
        <dbReference type="EMBL" id="TNC62062.1"/>
    </source>
</evidence>
<organism evidence="1 2">
    <name type="scientific">Rubellimicrobium roseum</name>
    <dbReference type="NCBI Taxonomy" id="687525"/>
    <lineage>
        <taxon>Bacteria</taxon>
        <taxon>Pseudomonadati</taxon>
        <taxon>Pseudomonadota</taxon>
        <taxon>Alphaproteobacteria</taxon>
        <taxon>Rhodobacterales</taxon>
        <taxon>Roseobacteraceae</taxon>
        <taxon>Rubellimicrobium</taxon>
    </lineage>
</organism>
<sequence>MKQRLLEELEALREAHRTAKTQGDFDALRLRMQTIEALSTSAAQRSKAEKEALERVKAVVSEAIRAKREELEQPSNFSGVVFTLMQAVRRGTTSYERWSKP</sequence>
<proteinExistence type="predicted"/>
<keyword evidence="2" id="KW-1185">Reference proteome</keyword>
<accession>A0A5C4N5I8</accession>
<dbReference type="AlphaFoldDB" id="A0A5C4N5I8"/>
<protein>
    <submittedName>
        <fullName evidence="1">Uncharacterized protein</fullName>
    </submittedName>
</protein>
<dbReference type="Proteomes" id="UP000305709">
    <property type="component" value="Unassembled WGS sequence"/>
</dbReference>
<gene>
    <name evidence="1" type="ORF">FHG71_20500</name>
</gene>
<dbReference type="EMBL" id="VDFV01000060">
    <property type="protein sequence ID" value="TNC62062.1"/>
    <property type="molecule type" value="Genomic_DNA"/>
</dbReference>
<comment type="caution">
    <text evidence="1">The sequence shown here is derived from an EMBL/GenBank/DDBJ whole genome shotgun (WGS) entry which is preliminary data.</text>
</comment>
<name>A0A5C4N5I8_9RHOB</name>
<dbReference type="OrthoDB" id="9861569at2"/>
<reference evidence="1 2" key="1">
    <citation type="submission" date="2019-06" db="EMBL/GenBank/DDBJ databases">
        <authorList>
            <person name="Jiang L."/>
        </authorList>
    </citation>
    <scope>NUCLEOTIDE SEQUENCE [LARGE SCALE GENOMIC DNA]</scope>
    <source>
        <strain evidence="1 2">YIM 48858</strain>
    </source>
</reference>
<dbReference type="RefSeq" id="WP_139083557.1">
    <property type="nucleotide sequence ID" value="NZ_VDFV01000060.1"/>
</dbReference>
<evidence type="ECO:0000313" key="2">
    <source>
        <dbReference type="Proteomes" id="UP000305709"/>
    </source>
</evidence>